<dbReference type="RefSeq" id="WP_090499259.1">
    <property type="nucleotide sequence ID" value="NZ_FNCH01000006.1"/>
</dbReference>
<dbReference type="OrthoDB" id="9789123at2"/>
<evidence type="ECO:0000313" key="4">
    <source>
        <dbReference type="Proteomes" id="UP000199643"/>
    </source>
</evidence>
<proteinExistence type="predicted"/>
<keyword evidence="3" id="KW-0489">Methyltransferase</keyword>
<dbReference type="Pfam" id="PF13649">
    <property type="entry name" value="Methyltransf_25"/>
    <property type="match status" value="1"/>
</dbReference>
<sequence length="250" mass="28890">MSQNFKLYSQYYDLLYQDKDYQAEVDYLHQLINQYCPNNISILELGSGTGKHANLLVNKGYNMYGLERSAEMVAIANRAKAENITFKVADITDFQINQSFDVALSLFHVISYLVDNQSLISTFQNVHRHLNEKGLFIFDVWHSSAVNFQVPEKRTKTLQNEIIHVTRHANPIINTEQNIVEVNYSIEVKDLKDGKITNIDESHPMRYFSRPEIELLAYATGFEVIHSEEFLSKTIPSVETWGVCYILKKL</sequence>
<gene>
    <name evidence="3" type="ORF">SAMN05421827_106154</name>
</gene>
<feature type="domain" description="Methyltransferase" evidence="2">
    <location>
        <begin position="42"/>
        <end position="134"/>
    </location>
</feature>
<dbReference type="GO" id="GO:0008168">
    <property type="term" value="F:methyltransferase activity"/>
    <property type="evidence" value="ECO:0007669"/>
    <property type="project" value="UniProtKB-KW"/>
</dbReference>
<evidence type="ECO:0000313" key="3">
    <source>
        <dbReference type="EMBL" id="SDG41960.1"/>
    </source>
</evidence>
<accession>A0A1G7U5C5</accession>
<keyword evidence="4" id="KW-1185">Reference proteome</keyword>
<dbReference type="AlphaFoldDB" id="A0A1G7U5C5"/>
<dbReference type="Gene3D" id="3.40.50.150">
    <property type="entry name" value="Vaccinia Virus protein VP39"/>
    <property type="match status" value="1"/>
</dbReference>
<dbReference type="Proteomes" id="UP000199643">
    <property type="component" value="Unassembled WGS sequence"/>
</dbReference>
<protein>
    <submittedName>
        <fullName evidence="3">Methyltransferase domain-containing protein</fullName>
    </submittedName>
</protein>
<evidence type="ECO:0000256" key="1">
    <source>
        <dbReference type="ARBA" id="ARBA00022679"/>
    </source>
</evidence>
<dbReference type="InterPro" id="IPR041698">
    <property type="entry name" value="Methyltransf_25"/>
</dbReference>
<dbReference type="GO" id="GO:0032259">
    <property type="term" value="P:methylation"/>
    <property type="evidence" value="ECO:0007669"/>
    <property type="project" value="UniProtKB-KW"/>
</dbReference>
<dbReference type="SUPFAM" id="SSF53335">
    <property type="entry name" value="S-adenosyl-L-methionine-dependent methyltransferases"/>
    <property type="match status" value="1"/>
</dbReference>
<dbReference type="Gene3D" id="2.20.130.10">
    <property type="entry name" value="CAC2371-like domains"/>
    <property type="match status" value="1"/>
</dbReference>
<evidence type="ECO:0000259" key="2">
    <source>
        <dbReference type="Pfam" id="PF13649"/>
    </source>
</evidence>
<dbReference type="EMBL" id="FNCH01000006">
    <property type="protein sequence ID" value="SDG41960.1"/>
    <property type="molecule type" value="Genomic_DNA"/>
</dbReference>
<dbReference type="STRING" id="405671.SAMN05421827_106154"/>
<keyword evidence="1 3" id="KW-0808">Transferase</keyword>
<dbReference type="PANTHER" id="PTHR43861">
    <property type="entry name" value="TRANS-ACONITATE 2-METHYLTRANSFERASE-RELATED"/>
    <property type="match status" value="1"/>
</dbReference>
<organism evidence="3 4">
    <name type="scientific">Pedobacter terrae</name>
    <dbReference type="NCBI Taxonomy" id="405671"/>
    <lineage>
        <taxon>Bacteria</taxon>
        <taxon>Pseudomonadati</taxon>
        <taxon>Bacteroidota</taxon>
        <taxon>Sphingobacteriia</taxon>
        <taxon>Sphingobacteriales</taxon>
        <taxon>Sphingobacteriaceae</taxon>
        <taxon>Pedobacter</taxon>
    </lineage>
</organism>
<dbReference type="CDD" id="cd02440">
    <property type="entry name" value="AdoMet_MTases"/>
    <property type="match status" value="1"/>
</dbReference>
<reference evidence="4" key="1">
    <citation type="submission" date="2016-10" db="EMBL/GenBank/DDBJ databases">
        <authorList>
            <person name="Varghese N."/>
            <person name="Submissions S."/>
        </authorList>
    </citation>
    <scope>NUCLEOTIDE SEQUENCE [LARGE SCALE GENOMIC DNA]</scope>
    <source>
        <strain evidence="4">DSM 17933</strain>
    </source>
</reference>
<name>A0A1G7U5C5_9SPHI</name>
<dbReference type="InterPro" id="IPR029063">
    <property type="entry name" value="SAM-dependent_MTases_sf"/>
</dbReference>